<gene>
    <name evidence="1" type="ORF">FHU39_001583</name>
</gene>
<dbReference type="EMBL" id="JACHVQ010000001">
    <property type="protein sequence ID" value="MBB2891599.1"/>
    <property type="molecule type" value="Genomic_DNA"/>
</dbReference>
<name>A0A839N4B2_9MICO</name>
<reference evidence="1 2" key="1">
    <citation type="submission" date="2020-08" db="EMBL/GenBank/DDBJ databases">
        <title>Sequencing the genomes of 1000 actinobacteria strains.</title>
        <authorList>
            <person name="Klenk H.-P."/>
        </authorList>
    </citation>
    <scope>NUCLEOTIDE SEQUENCE [LARGE SCALE GENOMIC DNA]</scope>
    <source>
        <strain evidence="1 2">DSM 105369</strain>
    </source>
</reference>
<comment type="caution">
    <text evidence="1">The sequence shown here is derived from an EMBL/GenBank/DDBJ whole genome shotgun (WGS) entry which is preliminary data.</text>
</comment>
<dbReference type="AlphaFoldDB" id="A0A839N4B2"/>
<sequence length="150" mass="16383">MTPGRLRIGAGETVDLYDGTGRHRAHIPYDSIDGWHTSAEKYLPLLQSDRFTVDLEPGGQLKGWRPNYGSLKRSSYDYRLEVDGRVYDVALPDGERLDGAPLATLTKAAGPPYSVQTARPPDELDELVLVVAQRGLSAYSAGVIANITNL</sequence>
<protein>
    <submittedName>
        <fullName evidence="1">Uncharacterized protein</fullName>
    </submittedName>
</protein>
<evidence type="ECO:0000313" key="1">
    <source>
        <dbReference type="EMBL" id="MBB2891599.1"/>
    </source>
</evidence>
<accession>A0A839N4B2</accession>
<dbReference type="Proteomes" id="UP000559182">
    <property type="component" value="Unassembled WGS sequence"/>
</dbReference>
<dbReference type="RefSeq" id="WP_183319846.1">
    <property type="nucleotide sequence ID" value="NZ_JACHVQ010000001.1"/>
</dbReference>
<organism evidence="1 2">
    <name type="scientific">Flexivirga oryzae</name>
    <dbReference type="NCBI Taxonomy" id="1794944"/>
    <lineage>
        <taxon>Bacteria</taxon>
        <taxon>Bacillati</taxon>
        <taxon>Actinomycetota</taxon>
        <taxon>Actinomycetes</taxon>
        <taxon>Micrococcales</taxon>
        <taxon>Dermacoccaceae</taxon>
        <taxon>Flexivirga</taxon>
    </lineage>
</organism>
<proteinExistence type="predicted"/>
<evidence type="ECO:0000313" key="2">
    <source>
        <dbReference type="Proteomes" id="UP000559182"/>
    </source>
</evidence>
<keyword evidence="2" id="KW-1185">Reference proteome</keyword>